<dbReference type="Pfam" id="PF02687">
    <property type="entry name" value="FtsX"/>
    <property type="match status" value="1"/>
</dbReference>
<keyword evidence="5 8" id="KW-0812">Transmembrane</keyword>
<keyword evidence="3" id="KW-0813">Transport</keyword>
<proteinExistence type="inferred from homology"/>
<dbReference type="InterPro" id="IPR025857">
    <property type="entry name" value="MacB_PCD"/>
</dbReference>
<feature type="transmembrane region" description="Helical" evidence="8">
    <location>
        <begin position="21"/>
        <end position="48"/>
    </location>
</feature>
<dbReference type="EMBL" id="JBEQCT010000001">
    <property type="protein sequence ID" value="MFM2484145.1"/>
    <property type="molecule type" value="Genomic_DNA"/>
</dbReference>
<evidence type="ECO:0000256" key="2">
    <source>
        <dbReference type="ARBA" id="ARBA00005236"/>
    </source>
</evidence>
<sequence>MMRFLALFIGLRYHRFGHRRGLVAFISRSSTIGIALGVAVLIIGLSVMNGFQKELNDRFLSVVSQGELPAVQPPLKQASKLATIARNTPNVLGAAPYISMNGLLAHDGHLSAVGIRGIEPELQLQVTNLRPFVQPNAWRQLAEAKPGLVLGAQIAAKLDVHAGDVVTLMLPAKNQTRSLQAPRRVRMPVLGTFQIGGQLDGQLAFMALHQAQLLNGWKHDEVTGISVKVTDPLRATHIVRQVGLQYPQLVYVQSWTQQYGYLYQDIQMVRTIMYAIMLLIVAVASFNIISTLILAVADKRKDLAILKTLGAQDGLLIRAFMVYGAYNAIVGCFWGIVFGVLGSWWLPDVVAFIERITGRRLLSPDVYFVDFLPSQLDWTNVALVSVTAAGIGLLATIWPASQARHIQPAEELSN</sequence>
<feature type="transmembrane region" description="Helical" evidence="8">
    <location>
        <begin position="325"/>
        <end position="346"/>
    </location>
</feature>
<dbReference type="Pfam" id="PF12704">
    <property type="entry name" value="MacB_PCD"/>
    <property type="match status" value="1"/>
</dbReference>
<evidence type="ECO:0000259" key="10">
    <source>
        <dbReference type="Pfam" id="PF12704"/>
    </source>
</evidence>
<keyword evidence="11" id="KW-0449">Lipoprotein</keyword>
<name>A0ABW9G399_9GAMM</name>
<evidence type="ECO:0000256" key="3">
    <source>
        <dbReference type="ARBA" id="ARBA00022448"/>
    </source>
</evidence>
<evidence type="ECO:0000256" key="5">
    <source>
        <dbReference type="ARBA" id="ARBA00022692"/>
    </source>
</evidence>
<feature type="domain" description="ABC3 transporter permease C-terminal" evidence="9">
    <location>
        <begin position="275"/>
        <end position="408"/>
    </location>
</feature>
<feature type="transmembrane region" description="Helical" evidence="8">
    <location>
        <begin position="272"/>
        <end position="297"/>
    </location>
</feature>
<keyword evidence="7 8" id="KW-0472">Membrane</keyword>
<accession>A0ABW9G399</accession>
<feature type="transmembrane region" description="Helical" evidence="8">
    <location>
        <begin position="378"/>
        <end position="398"/>
    </location>
</feature>
<gene>
    <name evidence="11" type="primary">lolE</name>
    <name evidence="11" type="ORF">ABUE30_03535</name>
</gene>
<comment type="subcellular location">
    <subcellularLocation>
        <location evidence="1">Cell membrane</location>
        <topology evidence="1">Multi-pass membrane protein</topology>
    </subcellularLocation>
</comment>
<evidence type="ECO:0000256" key="1">
    <source>
        <dbReference type="ARBA" id="ARBA00004651"/>
    </source>
</evidence>
<evidence type="ECO:0000256" key="4">
    <source>
        <dbReference type="ARBA" id="ARBA00022475"/>
    </source>
</evidence>
<comment type="similarity">
    <text evidence="2">Belongs to the ABC-4 integral membrane protein family. LolC/E subfamily.</text>
</comment>
<evidence type="ECO:0000256" key="8">
    <source>
        <dbReference type="SAM" id="Phobius"/>
    </source>
</evidence>
<evidence type="ECO:0000256" key="7">
    <source>
        <dbReference type="ARBA" id="ARBA00023136"/>
    </source>
</evidence>
<evidence type="ECO:0000256" key="6">
    <source>
        <dbReference type="ARBA" id="ARBA00022989"/>
    </source>
</evidence>
<reference evidence="11 12" key="1">
    <citation type="journal article" date="2013" name="Int. J. Syst. Evol. Microbiol.">
        <title>Celerinatantimonas yamalensis sp. nov., a cold-adapted diazotrophic bacterium from a cold permafrost brine.</title>
        <authorList>
            <person name="Shcherbakova V."/>
            <person name="Chuvilskaya N."/>
            <person name="Rivkina E."/>
            <person name="Demidov N."/>
            <person name="Uchaeva V."/>
            <person name="Suetin S."/>
            <person name="Suzina N."/>
            <person name="Gilichinsky D."/>
        </authorList>
    </citation>
    <scope>NUCLEOTIDE SEQUENCE [LARGE SCALE GENOMIC DNA]</scope>
    <source>
        <strain evidence="11 12">C7</strain>
    </source>
</reference>
<dbReference type="InterPro" id="IPR011925">
    <property type="entry name" value="LolCE_TM"/>
</dbReference>
<dbReference type="PANTHER" id="PTHR30489">
    <property type="entry name" value="LIPOPROTEIN-RELEASING SYSTEM TRANSMEMBRANE PROTEIN LOLE"/>
    <property type="match status" value="1"/>
</dbReference>
<dbReference type="RefSeq" id="WP_408622283.1">
    <property type="nucleotide sequence ID" value="NZ_JBEQCT010000001.1"/>
</dbReference>
<dbReference type="InterPro" id="IPR051447">
    <property type="entry name" value="Lipoprotein-release_system"/>
</dbReference>
<dbReference type="PANTHER" id="PTHR30489:SF0">
    <property type="entry name" value="LIPOPROTEIN-RELEASING SYSTEM TRANSMEMBRANE PROTEIN LOLE"/>
    <property type="match status" value="1"/>
</dbReference>
<dbReference type="NCBIfam" id="TIGR02212">
    <property type="entry name" value="lolCE"/>
    <property type="match status" value="1"/>
</dbReference>
<dbReference type="InterPro" id="IPR003838">
    <property type="entry name" value="ABC3_permease_C"/>
</dbReference>
<keyword evidence="12" id="KW-1185">Reference proteome</keyword>
<evidence type="ECO:0000313" key="11">
    <source>
        <dbReference type="EMBL" id="MFM2484145.1"/>
    </source>
</evidence>
<organism evidence="11 12">
    <name type="scientific">Celerinatantimonas yamalensis</name>
    <dbReference type="NCBI Taxonomy" id="559956"/>
    <lineage>
        <taxon>Bacteria</taxon>
        <taxon>Pseudomonadati</taxon>
        <taxon>Pseudomonadota</taxon>
        <taxon>Gammaproteobacteria</taxon>
        <taxon>Celerinatantimonadaceae</taxon>
        <taxon>Celerinatantimonas</taxon>
    </lineage>
</organism>
<dbReference type="Proteomes" id="UP001629953">
    <property type="component" value="Unassembled WGS sequence"/>
</dbReference>
<protein>
    <submittedName>
        <fullName evidence="11">Lipoprotein-releasing ABC transporter permease subunit LolE</fullName>
    </submittedName>
</protein>
<evidence type="ECO:0000259" key="9">
    <source>
        <dbReference type="Pfam" id="PF02687"/>
    </source>
</evidence>
<dbReference type="NCBIfam" id="NF008357">
    <property type="entry name" value="PRK11146.1"/>
    <property type="match status" value="1"/>
</dbReference>
<feature type="domain" description="MacB-like periplasmic core" evidence="10">
    <location>
        <begin position="31"/>
        <end position="240"/>
    </location>
</feature>
<keyword evidence="4" id="KW-1003">Cell membrane</keyword>
<keyword evidence="6 8" id="KW-1133">Transmembrane helix</keyword>
<evidence type="ECO:0000313" key="12">
    <source>
        <dbReference type="Proteomes" id="UP001629953"/>
    </source>
</evidence>
<comment type="caution">
    <text evidence="11">The sequence shown here is derived from an EMBL/GenBank/DDBJ whole genome shotgun (WGS) entry which is preliminary data.</text>
</comment>